<sequence length="297" mass="32156">MRASFVFSEVVTGLRRNVTMTIAMVLTTAVSLAMLGFGLLAVGTIDKMKANFLADVEVSVYLVNDISSGDPNCSQSACQALRQDLQGNDGVESVVFENREQSYERFKKMFESQPELLALTGPEALPASLHVKLKNPERSQAIIQEYTGKPGVSKVDDQQKALDRVFNALNGVRNLAFGAALIMAIAALLLIANTIQVSAFTRRTEVGIMRLVGATRWYTQLPFLLEAVVAGLVGAIIGIVFLVLTKVLLLDLVLTGDVFPAVGMLELLFPVAPILLAVSIVISAITGYVTLRLYVRH</sequence>
<dbReference type="Gene3D" id="3.30.70.3040">
    <property type="match status" value="1"/>
</dbReference>
<evidence type="ECO:0000256" key="1">
    <source>
        <dbReference type="ARBA" id="ARBA00003552"/>
    </source>
</evidence>
<dbReference type="PANTHER" id="PTHR47755:SF1">
    <property type="entry name" value="CELL DIVISION PROTEIN FTSX"/>
    <property type="match status" value="1"/>
</dbReference>
<dbReference type="PIRSF" id="PIRSF003097">
    <property type="entry name" value="FtsX"/>
    <property type="match status" value="1"/>
</dbReference>
<evidence type="ECO:0000256" key="4">
    <source>
        <dbReference type="ARBA" id="ARBA00011160"/>
    </source>
</evidence>
<evidence type="ECO:0000313" key="18">
    <source>
        <dbReference type="Proteomes" id="UP000014137"/>
    </source>
</evidence>
<feature type="transmembrane region" description="Helical" evidence="13">
    <location>
        <begin position="267"/>
        <end position="291"/>
    </location>
</feature>
<evidence type="ECO:0000259" key="15">
    <source>
        <dbReference type="Pfam" id="PF18075"/>
    </source>
</evidence>
<keyword evidence="11 12" id="KW-0131">Cell cycle</keyword>
<dbReference type="Pfam" id="PF18075">
    <property type="entry name" value="FtsX_ECD"/>
    <property type="match status" value="1"/>
</dbReference>
<keyword evidence="19" id="KW-1185">Reference proteome</keyword>
<feature type="domain" description="ABC3 transporter permease C-terminal" evidence="14">
    <location>
        <begin position="179"/>
        <end position="293"/>
    </location>
</feature>
<keyword evidence="10 12" id="KW-0472">Membrane</keyword>
<evidence type="ECO:0000313" key="16">
    <source>
        <dbReference type="EMBL" id="EMD21724.1"/>
    </source>
</evidence>
<evidence type="ECO:0000256" key="6">
    <source>
        <dbReference type="ARBA" id="ARBA00022475"/>
    </source>
</evidence>
<evidence type="ECO:0000256" key="11">
    <source>
        <dbReference type="ARBA" id="ARBA00023306"/>
    </source>
</evidence>
<dbReference type="AlphaFoldDB" id="M2NHT0"/>
<dbReference type="InterPro" id="IPR040690">
    <property type="entry name" value="FtsX_ECD"/>
</dbReference>
<keyword evidence="9 13" id="KW-1133">Transmembrane helix</keyword>
<dbReference type="EMBL" id="ANMG01000123">
    <property type="protein sequence ID" value="EMD21724.1"/>
    <property type="molecule type" value="Genomic_DNA"/>
</dbReference>
<evidence type="ECO:0000256" key="5">
    <source>
        <dbReference type="ARBA" id="ARBA00021907"/>
    </source>
</evidence>
<keyword evidence="8 13" id="KW-0812">Transmembrane</keyword>
<gene>
    <name evidence="17" type="ORF">B0293_16760</name>
    <name evidence="16" type="ORF">C791_0940</name>
</gene>
<dbReference type="GO" id="GO:0005886">
    <property type="term" value="C:plasma membrane"/>
    <property type="evidence" value="ECO:0007669"/>
    <property type="project" value="UniProtKB-SubCell"/>
</dbReference>
<name>M2NHT0_9PSEU</name>
<dbReference type="Proteomes" id="UP000188551">
    <property type="component" value="Unassembled WGS sequence"/>
</dbReference>
<evidence type="ECO:0000313" key="19">
    <source>
        <dbReference type="Proteomes" id="UP000188551"/>
    </source>
</evidence>
<dbReference type="EMBL" id="MUXN01000012">
    <property type="protein sequence ID" value="OOC05487.1"/>
    <property type="molecule type" value="Genomic_DNA"/>
</dbReference>
<dbReference type="OrthoDB" id="9812531at2"/>
<keyword evidence="7 12" id="KW-0132">Cell division</keyword>
<proteinExistence type="inferred from homology"/>
<feature type="domain" description="FtsX extracellular" evidence="15">
    <location>
        <begin position="56"/>
        <end position="155"/>
    </location>
</feature>
<reference evidence="16 18" key="1">
    <citation type="submission" date="2012-10" db="EMBL/GenBank/DDBJ databases">
        <title>Genome assembly of Amycolatopsis azurea DSM 43854.</title>
        <authorList>
            <person name="Khatri I."/>
            <person name="Kaur I."/>
            <person name="Subramanian S."/>
            <person name="Mayilraj S."/>
        </authorList>
    </citation>
    <scope>NUCLEOTIDE SEQUENCE [LARGE SCALE GENOMIC DNA]</scope>
    <source>
        <strain evidence="16 18">DSM 43854</strain>
    </source>
</reference>
<comment type="function">
    <text evidence="1">Part of the ABC transporter FtsEX involved in cellular division.</text>
</comment>
<dbReference type="InterPro" id="IPR004513">
    <property type="entry name" value="FtsX"/>
</dbReference>
<comment type="caution">
    <text evidence="16">The sequence shown here is derived from an EMBL/GenBank/DDBJ whole genome shotgun (WGS) entry which is preliminary data.</text>
</comment>
<dbReference type="RefSeq" id="WP_005168411.1">
    <property type="nucleotide sequence ID" value="NZ_ANMG01000123.1"/>
</dbReference>
<dbReference type="PATRIC" id="fig|1238180.3.peg.8531"/>
<dbReference type="NCBIfam" id="NF038346">
    <property type="entry name" value="FtsX_actino"/>
    <property type="match status" value="1"/>
</dbReference>
<dbReference type="PANTHER" id="PTHR47755">
    <property type="entry name" value="CELL DIVISION PROTEIN FTSX"/>
    <property type="match status" value="1"/>
</dbReference>
<dbReference type="Proteomes" id="UP000014137">
    <property type="component" value="Unassembled WGS sequence"/>
</dbReference>
<organism evidence="16 18">
    <name type="scientific">Amycolatopsis azurea DSM 43854</name>
    <dbReference type="NCBI Taxonomy" id="1238180"/>
    <lineage>
        <taxon>Bacteria</taxon>
        <taxon>Bacillati</taxon>
        <taxon>Actinomycetota</taxon>
        <taxon>Actinomycetes</taxon>
        <taxon>Pseudonocardiales</taxon>
        <taxon>Pseudonocardiaceae</taxon>
        <taxon>Amycolatopsis</taxon>
    </lineage>
</organism>
<evidence type="ECO:0000256" key="8">
    <source>
        <dbReference type="ARBA" id="ARBA00022692"/>
    </source>
</evidence>
<evidence type="ECO:0000256" key="7">
    <source>
        <dbReference type="ARBA" id="ARBA00022618"/>
    </source>
</evidence>
<evidence type="ECO:0000259" key="14">
    <source>
        <dbReference type="Pfam" id="PF02687"/>
    </source>
</evidence>
<feature type="transmembrane region" description="Helical" evidence="13">
    <location>
        <begin position="21"/>
        <end position="45"/>
    </location>
</feature>
<feature type="transmembrane region" description="Helical" evidence="13">
    <location>
        <begin position="175"/>
        <end position="200"/>
    </location>
</feature>
<evidence type="ECO:0000256" key="9">
    <source>
        <dbReference type="ARBA" id="ARBA00022989"/>
    </source>
</evidence>
<dbReference type="Pfam" id="PF02687">
    <property type="entry name" value="FtsX"/>
    <property type="match status" value="1"/>
</dbReference>
<comment type="similarity">
    <text evidence="3 12">Belongs to the ABC-4 integral membrane protein family. FtsX subfamily.</text>
</comment>
<evidence type="ECO:0000256" key="2">
    <source>
        <dbReference type="ARBA" id="ARBA00004651"/>
    </source>
</evidence>
<evidence type="ECO:0000256" key="12">
    <source>
        <dbReference type="PIRNR" id="PIRNR003097"/>
    </source>
</evidence>
<evidence type="ECO:0000313" key="17">
    <source>
        <dbReference type="EMBL" id="OOC05487.1"/>
    </source>
</evidence>
<keyword evidence="6 12" id="KW-1003">Cell membrane</keyword>
<accession>M2NHT0</accession>
<comment type="subunit">
    <text evidence="4">Forms a membrane-associated complex with FtsE.</text>
</comment>
<reference evidence="17 19" key="2">
    <citation type="submission" date="2017-02" db="EMBL/GenBank/DDBJ databases">
        <title>Amycolatopsis azurea DSM 43854 draft genome.</title>
        <authorList>
            <person name="Mayilraj S."/>
        </authorList>
    </citation>
    <scope>NUCLEOTIDE SEQUENCE [LARGE SCALE GENOMIC DNA]</scope>
    <source>
        <strain evidence="17 19">DSM 43854</strain>
    </source>
</reference>
<dbReference type="GO" id="GO:0051301">
    <property type="term" value="P:cell division"/>
    <property type="evidence" value="ECO:0007669"/>
    <property type="project" value="UniProtKB-KW"/>
</dbReference>
<comment type="subcellular location">
    <subcellularLocation>
        <location evidence="2">Cell membrane</location>
        <topology evidence="2">Multi-pass membrane protein</topology>
    </subcellularLocation>
</comment>
<dbReference type="InterPro" id="IPR003838">
    <property type="entry name" value="ABC3_permease_C"/>
</dbReference>
<dbReference type="InterPro" id="IPR047929">
    <property type="entry name" value="FtsX_actino"/>
</dbReference>
<evidence type="ECO:0000256" key="13">
    <source>
        <dbReference type="SAM" id="Phobius"/>
    </source>
</evidence>
<protein>
    <recommendedName>
        <fullName evidence="5 12">Cell division protein FtsX</fullName>
    </recommendedName>
</protein>
<feature type="transmembrane region" description="Helical" evidence="13">
    <location>
        <begin position="221"/>
        <end position="247"/>
    </location>
</feature>
<evidence type="ECO:0000256" key="10">
    <source>
        <dbReference type="ARBA" id="ARBA00023136"/>
    </source>
</evidence>
<evidence type="ECO:0000256" key="3">
    <source>
        <dbReference type="ARBA" id="ARBA00007379"/>
    </source>
</evidence>